<dbReference type="InterPro" id="IPR018247">
    <property type="entry name" value="EF_Hand_1_Ca_BS"/>
</dbReference>
<dbReference type="GO" id="GO:0005509">
    <property type="term" value="F:calcium ion binding"/>
    <property type="evidence" value="ECO:0007669"/>
    <property type="project" value="InterPro"/>
</dbReference>
<dbReference type="PANTHER" id="PTHR48104:SF30">
    <property type="entry name" value="METACASPASE-1"/>
    <property type="match status" value="1"/>
</dbReference>
<gene>
    <name evidence="2" type="ORF">METZ01_LOCUS494329</name>
</gene>
<reference evidence="2" key="1">
    <citation type="submission" date="2018-05" db="EMBL/GenBank/DDBJ databases">
        <authorList>
            <person name="Lanie J.A."/>
            <person name="Ng W.-L."/>
            <person name="Kazmierczak K.M."/>
            <person name="Andrzejewski T.M."/>
            <person name="Davidsen T.M."/>
            <person name="Wayne K.J."/>
            <person name="Tettelin H."/>
            <person name="Glass J.I."/>
            <person name="Rusch D."/>
            <person name="Podicherti R."/>
            <person name="Tsui H.-C.T."/>
            <person name="Winkler M.E."/>
        </authorList>
    </citation>
    <scope>NUCLEOTIDE SEQUENCE</scope>
</reference>
<dbReference type="EMBL" id="UINC01215674">
    <property type="protein sequence ID" value="SVE41475.1"/>
    <property type="molecule type" value="Genomic_DNA"/>
</dbReference>
<organism evidence="2">
    <name type="scientific">marine metagenome</name>
    <dbReference type="NCBI Taxonomy" id="408172"/>
    <lineage>
        <taxon>unclassified sequences</taxon>
        <taxon>metagenomes</taxon>
        <taxon>ecological metagenomes</taxon>
    </lineage>
</organism>
<feature type="domain" description="EF-hand" evidence="1">
    <location>
        <begin position="193"/>
        <end position="215"/>
    </location>
</feature>
<dbReference type="Gene3D" id="3.40.50.1460">
    <property type="match status" value="1"/>
</dbReference>
<feature type="non-terminal residue" evidence="2">
    <location>
        <position position="236"/>
    </location>
</feature>
<dbReference type="GO" id="GO:0005737">
    <property type="term" value="C:cytoplasm"/>
    <property type="evidence" value="ECO:0007669"/>
    <property type="project" value="TreeGrafter"/>
</dbReference>
<dbReference type="InterPro" id="IPR050452">
    <property type="entry name" value="Metacaspase"/>
</dbReference>
<dbReference type="Pfam" id="PF00656">
    <property type="entry name" value="Peptidase_C14"/>
    <property type="match status" value="1"/>
</dbReference>
<evidence type="ECO:0000259" key="1">
    <source>
        <dbReference type="PROSITE" id="PS50222"/>
    </source>
</evidence>
<protein>
    <recommendedName>
        <fullName evidence="1">EF-hand domain-containing protein</fullName>
    </recommendedName>
</protein>
<feature type="non-terminal residue" evidence="2">
    <location>
        <position position="1"/>
    </location>
</feature>
<dbReference type="InterPro" id="IPR029030">
    <property type="entry name" value="Caspase-like_dom_sf"/>
</dbReference>
<dbReference type="PROSITE" id="PS50222">
    <property type="entry name" value="EF_HAND_2"/>
    <property type="match status" value="1"/>
</dbReference>
<dbReference type="SUPFAM" id="SSF52129">
    <property type="entry name" value="Caspase-like"/>
    <property type="match status" value="1"/>
</dbReference>
<proteinExistence type="predicted"/>
<sequence>GINEYEHVDKLNYAVQDAESIKDLLISSFNFPKEHIIMLIDEDATLSNIRTKLFEVATSVNKRDRLLVYYAGHGETYDLKSGGERGYLIPVDGDLNNIFATCLPMSDIKEIANVTEAKHVLFLMDACYGGLLAVDARSISKTTPGYIDKITRDNARQIITAGGKGEQVIEKSEWGHSAFAKNLLHGLKTGIADEDSDGYITADELGSFLKKRVTFDSDYFQTPVKRRFGSDEGEFV</sequence>
<accession>A0A383DB39</accession>
<dbReference type="AlphaFoldDB" id="A0A383DB39"/>
<dbReference type="InterPro" id="IPR011600">
    <property type="entry name" value="Pept_C14_caspase"/>
</dbReference>
<dbReference type="InterPro" id="IPR002048">
    <property type="entry name" value="EF_hand_dom"/>
</dbReference>
<dbReference type="PROSITE" id="PS00018">
    <property type="entry name" value="EF_HAND_1"/>
    <property type="match status" value="1"/>
</dbReference>
<dbReference type="PANTHER" id="PTHR48104">
    <property type="entry name" value="METACASPASE-4"/>
    <property type="match status" value="1"/>
</dbReference>
<evidence type="ECO:0000313" key="2">
    <source>
        <dbReference type="EMBL" id="SVE41475.1"/>
    </source>
</evidence>
<name>A0A383DB39_9ZZZZ</name>
<dbReference type="GO" id="GO:0006508">
    <property type="term" value="P:proteolysis"/>
    <property type="evidence" value="ECO:0007669"/>
    <property type="project" value="InterPro"/>
</dbReference>
<dbReference type="GO" id="GO:0004197">
    <property type="term" value="F:cysteine-type endopeptidase activity"/>
    <property type="evidence" value="ECO:0007669"/>
    <property type="project" value="InterPro"/>
</dbReference>